<dbReference type="EMBL" id="JARSBO010000002">
    <property type="protein sequence ID" value="MDG4718040.1"/>
    <property type="molecule type" value="Genomic_DNA"/>
</dbReference>
<feature type="domain" description="Solute-binding protein family 3/N-terminal" evidence="1">
    <location>
        <begin position="34"/>
        <end position="256"/>
    </location>
</feature>
<gene>
    <name evidence="2" type="ORF">P7680_03470</name>
</gene>
<dbReference type="Pfam" id="PF00497">
    <property type="entry name" value="SBP_bac_3"/>
    <property type="match status" value="1"/>
</dbReference>
<dbReference type="SUPFAM" id="SSF53850">
    <property type="entry name" value="Periplasmic binding protein-like II"/>
    <property type="match status" value="1"/>
</dbReference>
<dbReference type="Proteomes" id="UP001529180">
    <property type="component" value="Unassembled WGS sequence"/>
</dbReference>
<dbReference type="PANTHER" id="PTHR38834:SF3">
    <property type="entry name" value="SOLUTE-BINDING PROTEIN FAMILY 3_N-TERMINAL DOMAIN-CONTAINING PROTEIN"/>
    <property type="match status" value="1"/>
</dbReference>
<evidence type="ECO:0000313" key="2">
    <source>
        <dbReference type="EMBL" id="MDG4718040.1"/>
    </source>
</evidence>
<reference evidence="2 3" key="1">
    <citation type="submission" date="2023-03" db="EMBL/GenBank/DDBJ databases">
        <title>Strain FZY0004 represents a novel species in the genus Thalassospira isolated from seawater.</title>
        <authorList>
            <person name="Fu Z.-Y."/>
        </authorList>
    </citation>
    <scope>NUCLEOTIDE SEQUENCE [LARGE SCALE GENOMIC DNA]</scope>
    <source>
        <strain evidence="2 3">FZY0004</strain>
    </source>
</reference>
<dbReference type="InterPro" id="IPR001638">
    <property type="entry name" value="Solute-binding_3/MltF_N"/>
</dbReference>
<evidence type="ECO:0000259" key="1">
    <source>
        <dbReference type="Pfam" id="PF00497"/>
    </source>
</evidence>
<sequence>MIANGRFSGLLIAIAMLFAPALVRADHVLVITTNIYPPYVHEDVDHSFLPALFFEIGKIMGISFDIRIQPWKRGEQSVSDLEAWGTFPYTRNNERKITYSFSDPLYFSDSRFFAYRNPSKTPHVQPPETYEELTDLRRWSIGGIQGYYYEPLFAETGIEADYALSEKQNFERLQLGRIDLFPAATTVGWYLVRELFPPEIAANFYTLDPPLSARGALHLMTSKDYPDNDILLAKFNAALAEIRQNGIYTQLVDKFGLVMHY</sequence>
<dbReference type="RefSeq" id="WP_258547853.1">
    <property type="nucleotide sequence ID" value="NZ_JARSBO010000002.1"/>
</dbReference>
<dbReference type="PANTHER" id="PTHR38834">
    <property type="entry name" value="PERIPLASMIC SUBSTRATE BINDING PROTEIN FAMILY 3"/>
    <property type="match status" value="1"/>
</dbReference>
<keyword evidence="3" id="KW-1185">Reference proteome</keyword>
<comment type="caution">
    <text evidence="2">The sequence shown here is derived from an EMBL/GenBank/DDBJ whole genome shotgun (WGS) entry which is preliminary data.</text>
</comment>
<protein>
    <submittedName>
        <fullName evidence="2">Transporter substrate-binding domain-containing protein</fullName>
    </submittedName>
</protein>
<organism evidence="2 3">
    <name type="scientific">Thalassospira aquimaris</name>
    <dbReference type="NCBI Taxonomy" id="3037796"/>
    <lineage>
        <taxon>Bacteria</taxon>
        <taxon>Pseudomonadati</taxon>
        <taxon>Pseudomonadota</taxon>
        <taxon>Alphaproteobacteria</taxon>
        <taxon>Rhodospirillales</taxon>
        <taxon>Thalassospiraceae</taxon>
        <taxon>Thalassospira</taxon>
    </lineage>
</organism>
<dbReference type="Gene3D" id="3.40.190.10">
    <property type="entry name" value="Periplasmic binding protein-like II"/>
    <property type="match status" value="2"/>
</dbReference>
<evidence type="ECO:0000313" key="3">
    <source>
        <dbReference type="Proteomes" id="UP001529180"/>
    </source>
</evidence>
<accession>A0ABT6G7L5</accession>
<name>A0ABT6G7L5_9PROT</name>
<proteinExistence type="predicted"/>